<keyword evidence="2" id="KW-1185">Reference proteome</keyword>
<dbReference type="Proteomes" id="UP001064087">
    <property type="component" value="Chromosome"/>
</dbReference>
<reference evidence="1" key="1">
    <citation type="submission" date="2022-10" db="EMBL/GenBank/DDBJ databases">
        <title>Roseovarius pelagicus sp. nov., isolated from Arctic seawater.</title>
        <authorList>
            <person name="Hong Y.W."/>
            <person name="Hwang C.Y."/>
        </authorList>
    </citation>
    <scope>NUCLEOTIDE SEQUENCE</scope>
    <source>
        <strain evidence="1">HL-MP18</strain>
    </source>
</reference>
<organism evidence="1 2">
    <name type="scientific">Roseovarius pelagicus</name>
    <dbReference type="NCBI Taxonomy" id="2980108"/>
    <lineage>
        <taxon>Bacteria</taxon>
        <taxon>Pseudomonadati</taxon>
        <taxon>Pseudomonadota</taxon>
        <taxon>Alphaproteobacteria</taxon>
        <taxon>Rhodobacterales</taxon>
        <taxon>Roseobacteraceae</taxon>
        <taxon>Roseovarius</taxon>
    </lineage>
</organism>
<dbReference type="Pfam" id="PF12525">
    <property type="entry name" value="DUF3726"/>
    <property type="match status" value="1"/>
</dbReference>
<sequence>MSWSLSEAESLSRKAARGAGFSWGMAEEAGRAVRWLASVSLPGPEMLVARLERGPCAAPEPNGEIWTATSGPLCPIGAGVALADRAATVACGPALVLRGVADPMLLVPFVAAAAAQTGTALRMDCAGGSFIFGEHACGKMPPHAHPVDVRISTGADPDKGLPRLICQQRYQMPRSTEAVLLAYAHRTYAPDTEASRLSGAGAGLSDND</sequence>
<proteinExistence type="predicted"/>
<dbReference type="EMBL" id="CP106738">
    <property type="protein sequence ID" value="UXX82901.1"/>
    <property type="molecule type" value="Genomic_DNA"/>
</dbReference>
<evidence type="ECO:0000313" key="1">
    <source>
        <dbReference type="EMBL" id="UXX82901.1"/>
    </source>
</evidence>
<evidence type="ECO:0000313" key="2">
    <source>
        <dbReference type="Proteomes" id="UP001064087"/>
    </source>
</evidence>
<name>A0ABY6D9T8_9RHOB</name>
<dbReference type="InterPro" id="IPR022201">
    <property type="entry name" value="DUF3726"/>
</dbReference>
<accession>A0ABY6D9T8</accession>
<gene>
    <name evidence="1" type="ORF">N7U68_17725</name>
</gene>
<dbReference type="RefSeq" id="WP_263047678.1">
    <property type="nucleotide sequence ID" value="NZ_CP106738.1"/>
</dbReference>
<protein>
    <submittedName>
        <fullName evidence="1">DUF3726 domain-containing protein</fullName>
    </submittedName>
</protein>